<sequence length="160" mass="17857">MSEYPEGSYGREMELLHDKWQEAVKPLKEAVCDLPWPIRWLLYLLYPFLRYKKDEGSSTMSTKKGIAIGVGALVALVFACLFGFLLASLGYESTSEVVEVTRVVEVSDGEVPLEVTRLVEVEVTRIVEVISDQPEPESEIASDDPAWNPKEAGMYLVGVD</sequence>
<keyword evidence="1" id="KW-0472">Membrane</keyword>
<evidence type="ECO:0000313" key="2">
    <source>
        <dbReference type="EMBL" id="KKL15484.1"/>
    </source>
</evidence>
<organism evidence="2">
    <name type="scientific">marine sediment metagenome</name>
    <dbReference type="NCBI Taxonomy" id="412755"/>
    <lineage>
        <taxon>unclassified sequences</taxon>
        <taxon>metagenomes</taxon>
        <taxon>ecological metagenomes</taxon>
    </lineage>
</organism>
<keyword evidence="1" id="KW-0812">Transmembrane</keyword>
<dbReference type="AlphaFoldDB" id="A0A0F9B0P7"/>
<keyword evidence="1" id="KW-1133">Transmembrane helix</keyword>
<feature type="transmembrane region" description="Helical" evidence="1">
    <location>
        <begin position="66"/>
        <end position="91"/>
    </location>
</feature>
<proteinExistence type="predicted"/>
<name>A0A0F9B0P7_9ZZZZ</name>
<comment type="caution">
    <text evidence="2">The sequence shown here is derived from an EMBL/GenBank/DDBJ whole genome shotgun (WGS) entry which is preliminary data.</text>
</comment>
<gene>
    <name evidence="2" type="ORF">LCGC14_2505110</name>
</gene>
<evidence type="ECO:0000256" key="1">
    <source>
        <dbReference type="SAM" id="Phobius"/>
    </source>
</evidence>
<dbReference type="EMBL" id="LAZR01040050">
    <property type="protein sequence ID" value="KKL15484.1"/>
    <property type="molecule type" value="Genomic_DNA"/>
</dbReference>
<accession>A0A0F9B0P7</accession>
<reference evidence="2" key="1">
    <citation type="journal article" date="2015" name="Nature">
        <title>Complex archaea that bridge the gap between prokaryotes and eukaryotes.</title>
        <authorList>
            <person name="Spang A."/>
            <person name="Saw J.H."/>
            <person name="Jorgensen S.L."/>
            <person name="Zaremba-Niedzwiedzka K."/>
            <person name="Martijn J."/>
            <person name="Lind A.E."/>
            <person name="van Eijk R."/>
            <person name="Schleper C."/>
            <person name="Guy L."/>
            <person name="Ettema T.J."/>
        </authorList>
    </citation>
    <scope>NUCLEOTIDE SEQUENCE</scope>
</reference>
<protein>
    <submittedName>
        <fullName evidence="2">Uncharacterized protein</fullName>
    </submittedName>
</protein>
<feature type="non-terminal residue" evidence="2">
    <location>
        <position position="160"/>
    </location>
</feature>